<accession>A0AAD4CNN8</accession>
<dbReference type="InterPro" id="IPR029058">
    <property type="entry name" value="AB_hydrolase_fold"/>
</dbReference>
<evidence type="ECO:0000313" key="4">
    <source>
        <dbReference type="Proteomes" id="UP001194746"/>
    </source>
</evidence>
<dbReference type="PANTHER" id="PTHR48081">
    <property type="entry name" value="AB HYDROLASE SUPERFAMILY PROTEIN C4A8.06C"/>
    <property type="match status" value="1"/>
</dbReference>
<comment type="caution">
    <text evidence="3">The sequence shown here is derived from an EMBL/GenBank/DDBJ whole genome shotgun (WGS) entry which is preliminary data.</text>
</comment>
<evidence type="ECO:0000313" key="3">
    <source>
        <dbReference type="EMBL" id="KAF9889880.1"/>
    </source>
</evidence>
<dbReference type="Proteomes" id="UP001194746">
    <property type="component" value="Unassembled WGS sequence"/>
</dbReference>
<reference evidence="3" key="1">
    <citation type="journal article" date="2019" name="Beilstein J. Org. Chem.">
        <title>Nanangenines: drimane sesquiterpenoids as the dominant metabolite cohort of a novel Australian fungus, Aspergillus nanangensis.</title>
        <authorList>
            <person name="Lacey H.J."/>
            <person name="Gilchrist C.L.M."/>
            <person name="Crombie A."/>
            <person name="Kalaitzis J.A."/>
            <person name="Vuong D."/>
            <person name="Rutledge P.J."/>
            <person name="Turner P."/>
            <person name="Pitt J.I."/>
            <person name="Lacey E."/>
            <person name="Chooi Y.H."/>
            <person name="Piggott A.M."/>
        </authorList>
    </citation>
    <scope>NUCLEOTIDE SEQUENCE</scope>
    <source>
        <strain evidence="3">MST-FP2251</strain>
    </source>
</reference>
<dbReference type="SUPFAM" id="SSF53474">
    <property type="entry name" value="alpha/beta-Hydrolases"/>
    <property type="match status" value="1"/>
</dbReference>
<evidence type="ECO:0000259" key="2">
    <source>
        <dbReference type="Pfam" id="PF07859"/>
    </source>
</evidence>
<dbReference type="PANTHER" id="PTHR48081:SF3">
    <property type="entry name" value="ALPHA_BETA HYDROLASE FOLD-3 DOMAIN-CONTAINING PROTEIN"/>
    <property type="match status" value="1"/>
</dbReference>
<keyword evidence="4" id="KW-1185">Reference proteome</keyword>
<dbReference type="Pfam" id="PF07859">
    <property type="entry name" value="Abhydrolase_3"/>
    <property type="match status" value="1"/>
</dbReference>
<evidence type="ECO:0000256" key="1">
    <source>
        <dbReference type="ARBA" id="ARBA00022801"/>
    </source>
</evidence>
<gene>
    <name evidence="3" type="ORF">FE257_006970</name>
</gene>
<sequence length="296" mass="32783">MSIFTYLLRVCYKFFAVVIRIIATRGMRLRAVKPDDVYQIPSRNSNRSIKAHVYRPTTASSPSPVLVNFHGSGFIIPMHGSDHEFCRKISHETGYTVLDVQYRLAPENPFPAAFHDAEDAVNWVLQRPEQFDLSRVAISGFSAGGNLALGISSSLFPRETFRSVLAFYPVTDLYTDSGLKSSPDPAGKPIPAVIARFFNRCYIPSTYDARDPRISPSYAAPERFPDRLLMLTAAGDDLAREAEGLAAQISKAPGREVVVQRMQGCNHAWDKKATTGSIEGDAKEKAYDMAVAMLSR</sequence>
<proteinExistence type="predicted"/>
<organism evidence="3 4">
    <name type="scientific">Aspergillus nanangensis</name>
    <dbReference type="NCBI Taxonomy" id="2582783"/>
    <lineage>
        <taxon>Eukaryota</taxon>
        <taxon>Fungi</taxon>
        <taxon>Dikarya</taxon>
        <taxon>Ascomycota</taxon>
        <taxon>Pezizomycotina</taxon>
        <taxon>Eurotiomycetes</taxon>
        <taxon>Eurotiomycetidae</taxon>
        <taxon>Eurotiales</taxon>
        <taxon>Aspergillaceae</taxon>
        <taxon>Aspergillus</taxon>
        <taxon>Aspergillus subgen. Circumdati</taxon>
    </lineage>
</organism>
<name>A0AAD4CNN8_ASPNN</name>
<dbReference type="InterPro" id="IPR013094">
    <property type="entry name" value="AB_hydrolase_3"/>
</dbReference>
<dbReference type="GO" id="GO:0016787">
    <property type="term" value="F:hydrolase activity"/>
    <property type="evidence" value="ECO:0007669"/>
    <property type="project" value="UniProtKB-KW"/>
</dbReference>
<reference evidence="3" key="2">
    <citation type="submission" date="2020-02" db="EMBL/GenBank/DDBJ databases">
        <authorList>
            <person name="Gilchrist C.L.M."/>
            <person name="Chooi Y.-H."/>
        </authorList>
    </citation>
    <scope>NUCLEOTIDE SEQUENCE</scope>
    <source>
        <strain evidence="3">MST-FP2251</strain>
    </source>
</reference>
<keyword evidence="1" id="KW-0378">Hydrolase</keyword>
<dbReference type="InterPro" id="IPR050300">
    <property type="entry name" value="GDXG_lipolytic_enzyme"/>
</dbReference>
<feature type="domain" description="Alpha/beta hydrolase fold-3" evidence="2">
    <location>
        <begin position="66"/>
        <end position="269"/>
    </location>
</feature>
<dbReference type="Gene3D" id="3.40.50.1820">
    <property type="entry name" value="alpha/beta hydrolase"/>
    <property type="match status" value="1"/>
</dbReference>
<protein>
    <recommendedName>
        <fullName evidence="2">Alpha/beta hydrolase fold-3 domain-containing protein</fullName>
    </recommendedName>
</protein>
<dbReference type="AlphaFoldDB" id="A0AAD4CNN8"/>
<dbReference type="EMBL" id="VCAU01000032">
    <property type="protein sequence ID" value="KAF9889880.1"/>
    <property type="molecule type" value="Genomic_DNA"/>
</dbReference>